<keyword evidence="2" id="KW-1185">Reference proteome</keyword>
<dbReference type="PANTHER" id="PTHR30595">
    <property type="entry name" value="GLPR-RELATED TRANSCRIPTIONAL REPRESSOR"/>
    <property type="match status" value="1"/>
</dbReference>
<dbReference type="RefSeq" id="WP_338256679.1">
    <property type="nucleotide sequence ID" value="NZ_BSRI01000002.1"/>
</dbReference>
<name>A0ABQ6G024_9CHLR</name>
<dbReference type="Proteomes" id="UP001344906">
    <property type="component" value="Unassembled WGS sequence"/>
</dbReference>
<dbReference type="Pfam" id="PF13749">
    <property type="entry name" value="HATPase_c_4"/>
    <property type="match status" value="1"/>
</dbReference>
<accession>A0ABQ6G024</accession>
<protein>
    <recommendedName>
        <fullName evidence="3">ATP-dependent DNA helicase RecG C-terminal domain-containing protein</fullName>
    </recommendedName>
</protein>
<organism evidence="1 2">
    <name type="scientific">Dictyobacter halimunensis</name>
    <dbReference type="NCBI Taxonomy" id="3026934"/>
    <lineage>
        <taxon>Bacteria</taxon>
        <taxon>Bacillati</taxon>
        <taxon>Chloroflexota</taxon>
        <taxon>Ktedonobacteria</taxon>
        <taxon>Ktedonobacterales</taxon>
        <taxon>Dictyobacteraceae</taxon>
        <taxon>Dictyobacter</taxon>
    </lineage>
</organism>
<dbReference type="EMBL" id="BSRI01000002">
    <property type="protein sequence ID" value="GLV59853.1"/>
    <property type="molecule type" value="Genomic_DNA"/>
</dbReference>
<sequence>MVELSEMIYDRGLRDWELEPAFNATMEDLDSERVRAFLARRTNSGRHPSRFKDTERVLIGMRCAVKVGESVVPTNAGMLFFGRSPQDHVPQSEVTCVLFRETVGASRYADRKVATGTLQEIIDTTEAFLNRYIAVGARIEGWKRIDIPEYSIEVLREAVINAVVHRDYSRRGEMVRVFYYPDRVEVHSPGLLLPGITVEQMQRGEVQSKLRNPVIADLLRSIPGYMEQIGSGVRFMIDETKRLGLPTPHFREMNEVIVTFQKAPALRTPEPQMPYQGETLWGEQQEVSPEIVVQDRRAEQVEKRLIQALSYVQEHGFITNGIYRQLTGVTDRTAHRDLERLVERGRLKGSGQRAARRYVLA</sequence>
<gene>
    <name evidence="1" type="ORF">KDH_66770</name>
</gene>
<evidence type="ECO:0008006" key="3">
    <source>
        <dbReference type="Google" id="ProtNLM"/>
    </source>
</evidence>
<dbReference type="InterPro" id="IPR038475">
    <property type="entry name" value="RecG_C_sf"/>
</dbReference>
<dbReference type="InterPro" id="IPR036388">
    <property type="entry name" value="WH-like_DNA-bd_sf"/>
</dbReference>
<dbReference type="PANTHER" id="PTHR30595:SF6">
    <property type="entry name" value="SCHLAFEN ALBA-2 DOMAIN-CONTAINING PROTEIN"/>
    <property type="match status" value="1"/>
</dbReference>
<dbReference type="Gene3D" id="3.30.565.60">
    <property type="match status" value="1"/>
</dbReference>
<proteinExistence type="predicted"/>
<evidence type="ECO:0000313" key="1">
    <source>
        <dbReference type="EMBL" id="GLV59853.1"/>
    </source>
</evidence>
<evidence type="ECO:0000313" key="2">
    <source>
        <dbReference type="Proteomes" id="UP001344906"/>
    </source>
</evidence>
<comment type="caution">
    <text evidence="1">The sequence shown here is derived from an EMBL/GenBank/DDBJ whole genome shotgun (WGS) entry which is preliminary data.</text>
</comment>
<reference evidence="1 2" key="1">
    <citation type="submission" date="2023-02" db="EMBL/GenBank/DDBJ databases">
        <title>Dictyobacter halimunensis sp. nov., a new member of the class Ktedonobacteria from forest soil in a geothermal area.</title>
        <authorList>
            <person name="Rachmania M.K."/>
            <person name="Ningsih F."/>
            <person name="Sakai Y."/>
            <person name="Yabe S."/>
            <person name="Yokota A."/>
            <person name="Sjamsuridzal W."/>
        </authorList>
    </citation>
    <scope>NUCLEOTIDE SEQUENCE [LARGE SCALE GENOMIC DNA]</scope>
    <source>
        <strain evidence="1 2">S3.2.2.5</strain>
    </source>
</reference>
<dbReference type="Gene3D" id="1.10.10.10">
    <property type="entry name" value="Winged helix-like DNA-binding domain superfamily/Winged helix DNA-binding domain"/>
    <property type="match status" value="1"/>
</dbReference>